<dbReference type="STRING" id="572036.SAMN05661099_1188"/>
<protein>
    <submittedName>
        <fullName evidence="2">PLD-like domain-containing protein</fullName>
    </submittedName>
</protein>
<evidence type="ECO:0000259" key="1">
    <source>
        <dbReference type="Pfam" id="PF13091"/>
    </source>
</evidence>
<proteinExistence type="predicted"/>
<dbReference type="OrthoDB" id="7056491at2"/>
<name>A0A1T5B0M0_9SPHI</name>
<dbReference type="Gene3D" id="3.30.870.10">
    <property type="entry name" value="Endonuclease Chain A"/>
    <property type="match status" value="1"/>
</dbReference>
<feature type="domain" description="Phospholipase D-like" evidence="1">
    <location>
        <begin position="39"/>
        <end position="148"/>
    </location>
</feature>
<dbReference type="Proteomes" id="UP000189981">
    <property type="component" value="Unassembled WGS sequence"/>
</dbReference>
<dbReference type="RefSeq" id="WP_079701696.1">
    <property type="nucleotide sequence ID" value="NZ_FUYR01000001.1"/>
</dbReference>
<accession>A0A1T5B0M0</accession>
<dbReference type="EMBL" id="FUYR01000001">
    <property type="protein sequence ID" value="SKB40808.1"/>
    <property type="molecule type" value="Genomic_DNA"/>
</dbReference>
<sequence length="398" mass="45817">MLKIITNDRQPSHLSLLNELLKDADDVSIAVAFLKVEGLKVLLPYFQTKTRFRIITGPNFGITDPAALEVLLEKSSSSNVFGYLNSLSSKTTFHPKMYLIRHKKIGHIIIGSTNLTAGGLSKNNECSLYYTCNVSEKIWQEAQTEFDNFIAPSNAELLNDRIISIYKTYYKRQKPLNEKIEPYPDVDSNPFYNLEKLRSKFDKLDHKKLRKEFAEKMKHYGVARKVLDEIIESKHSSKKFSDLVNDLVGKKGTRGFWYSNGMFRHKTKIFKQQSKFQQLIRSIKNDIGQPAALVYSNARAIEKKINGVGPNFIGEIMMTYDYKNYANINRNPITVLIEEGSVDLKNHSQRFKGRDYEHYVNIVKEISVKLGLKNMLEADHFFNGIYQDLKGSRKYGVK</sequence>
<dbReference type="AlphaFoldDB" id="A0A1T5B0M0"/>
<evidence type="ECO:0000313" key="2">
    <source>
        <dbReference type="EMBL" id="SKB40808.1"/>
    </source>
</evidence>
<evidence type="ECO:0000313" key="3">
    <source>
        <dbReference type="Proteomes" id="UP000189981"/>
    </source>
</evidence>
<dbReference type="InterPro" id="IPR025202">
    <property type="entry name" value="PLD-like_dom"/>
</dbReference>
<dbReference type="Pfam" id="PF13091">
    <property type="entry name" value="PLDc_2"/>
    <property type="match status" value="1"/>
</dbReference>
<keyword evidence="3" id="KW-1185">Reference proteome</keyword>
<gene>
    <name evidence="2" type="ORF">SAMN05661099_1188</name>
</gene>
<reference evidence="3" key="1">
    <citation type="submission" date="2017-02" db="EMBL/GenBank/DDBJ databases">
        <authorList>
            <person name="Varghese N."/>
            <person name="Submissions S."/>
        </authorList>
    </citation>
    <scope>NUCLEOTIDE SEQUENCE [LARGE SCALE GENOMIC DNA]</scope>
    <source>
        <strain evidence="3">DSM 22385</strain>
    </source>
</reference>
<organism evidence="2 3">
    <name type="scientific">Daejeonella lutea</name>
    <dbReference type="NCBI Taxonomy" id="572036"/>
    <lineage>
        <taxon>Bacteria</taxon>
        <taxon>Pseudomonadati</taxon>
        <taxon>Bacteroidota</taxon>
        <taxon>Sphingobacteriia</taxon>
        <taxon>Sphingobacteriales</taxon>
        <taxon>Sphingobacteriaceae</taxon>
        <taxon>Daejeonella</taxon>
    </lineage>
</organism>